<evidence type="ECO:0000259" key="5">
    <source>
        <dbReference type="PROSITE" id="PS50977"/>
    </source>
</evidence>
<dbReference type="Gene3D" id="1.10.357.10">
    <property type="entry name" value="Tetracycline Repressor, domain 2"/>
    <property type="match status" value="1"/>
</dbReference>
<dbReference type="EMBL" id="QZFU01000019">
    <property type="protein sequence ID" value="RJO75158.1"/>
    <property type="molecule type" value="Genomic_DNA"/>
</dbReference>
<reference evidence="6 7" key="1">
    <citation type="submission" date="2018-09" db="EMBL/GenBank/DDBJ databases">
        <title>YIM PH21274 draft genome.</title>
        <authorList>
            <person name="Miao C."/>
        </authorList>
    </citation>
    <scope>NUCLEOTIDE SEQUENCE [LARGE SCALE GENOMIC DNA]</scope>
    <source>
        <strain evidence="6 7">YIM PH 21724</strain>
    </source>
</reference>
<dbReference type="AlphaFoldDB" id="A0A3A4KGP0"/>
<dbReference type="PANTHER" id="PTHR30055:SF234">
    <property type="entry name" value="HTH-TYPE TRANSCRIPTIONAL REGULATOR BETI"/>
    <property type="match status" value="1"/>
</dbReference>
<dbReference type="Proteomes" id="UP000266677">
    <property type="component" value="Unassembled WGS sequence"/>
</dbReference>
<keyword evidence="1" id="KW-0805">Transcription regulation</keyword>
<protein>
    <submittedName>
        <fullName evidence="6">TetR/AcrR family transcriptional regulator</fullName>
    </submittedName>
</protein>
<dbReference type="PANTHER" id="PTHR30055">
    <property type="entry name" value="HTH-TYPE TRANSCRIPTIONAL REGULATOR RUTR"/>
    <property type="match status" value="1"/>
</dbReference>
<dbReference type="Pfam" id="PF00440">
    <property type="entry name" value="TetR_N"/>
    <property type="match status" value="1"/>
</dbReference>
<feature type="domain" description="HTH tetR-type" evidence="5">
    <location>
        <begin position="12"/>
        <end position="73"/>
    </location>
</feature>
<keyword evidence="3" id="KW-0804">Transcription</keyword>
<sequence length="201" mass="22013">MQVTARPSPAAVARRAQILAAAIEVLAESGYTQTSFARIAHRAGISSTRLISYHFSGKEDLMRAVAERVRDSAIEYMMPRLDAAPTHRMRLAAYLAANLEFLRDRTTELRALIELAFNAQAALGKPFLPEDQPDAPLAALTRLLEAGQNAGEFRDFDPKIMAMTIRAAIDTLAVHYAADTSLDLNHYAAQLVTLFELATGN</sequence>
<dbReference type="Gene3D" id="1.10.10.60">
    <property type="entry name" value="Homeodomain-like"/>
    <property type="match status" value="1"/>
</dbReference>
<dbReference type="SUPFAM" id="SSF46689">
    <property type="entry name" value="Homeodomain-like"/>
    <property type="match status" value="1"/>
</dbReference>
<dbReference type="RefSeq" id="WP_120042032.1">
    <property type="nucleotide sequence ID" value="NZ_QZFU01000019.1"/>
</dbReference>
<dbReference type="SUPFAM" id="SSF48498">
    <property type="entry name" value="Tetracyclin repressor-like, C-terminal domain"/>
    <property type="match status" value="1"/>
</dbReference>
<evidence type="ECO:0000256" key="2">
    <source>
        <dbReference type="ARBA" id="ARBA00023125"/>
    </source>
</evidence>
<comment type="caution">
    <text evidence="6">The sequence shown here is derived from an EMBL/GenBank/DDBJ whole genome shotgun (WGS) entry which is preliminary data.</text>
</comment>
<dbReference type="InterPro" id="IPR050109">
    <property type="entry name" value="HTH-type_TetR-like_transc_reg"/>
</dbReference>
<keyword evidence="7" id="KW-1185">Reference proteome</keyword>
<evidence type="ECO:0000256" key="4">
    <source>
        <dbReference type="PROSITE-ProRule" id="PRU00335"/>
    </source>
</evidence>
<dbReference type="PROSITE" id="PS50977">
    <property type="entry name" value="HTH_TETR_2"/>
    <property type="match status" value="1"/>
</dbReference>
<accession>A0A3A4KGP0</accession>
<evidence type="ECO:0000256" key="1">
    <source>
        <dbReference type="ARBA" id="ARBA00023015"/>
    </source>
</evidence>
<dbReference type="InterPro" id="IPR009057">
    <property type="entry name" value="Homeodomain-like_sf"/>
</dbReference>
<organism evidence="6 7">
    <name type="scientific">Nocardia panacis</name>
    <dbReference type="NCBI Taxonomy" id="2340916"/>
    <lineage>
        <taxon>Bacteria</taxon>
        <taxon>Bacillati</taxon>
        <taxon>Actinomycetota</taxon>
        <taxon>Actinomycetes</taxon>
        <taxon>Mycobacteriales</taxon>
        <taxon>Nocardiaceae</taxon>
        <taxon>Nocardia</taxon>
    </lineage>
</organism>
<dbReference type="InterPro" id="IPR001647">
    <property type="entry name" value="HTH_TetR"/>
</dbReference>
<dbReference type="OrthoDB" id="9806334at2"/>
<proteinExistence type="predicted"/>
<dbReference type="InterPro" id="IPR036271">
    <property type="entry name" value="Tet_transcr_reg_TetR-rel_C_sf"/>
</dbReference>
<comment type="caution">
    <text evidence="4">Lacks conserved residue(s) required for the propagation of feature annotation.</text>
</comment>
<keyword evidence="2 4" id="KW-0238">DNA-binding</keyword>
<dbReference type="GO" id="GO:0000976">
    <property type="term" value="F:transcription cis-regulatory region binding"/>
    <property type="evidence" value="ECO:0007669"/>
    <property type="project" value="TreeGrafter"/>
</dbReference>
<gene>
    <name evidence="6" type="ORF">D5S18_17480</name>
</gene>
<name>A0A3A4KGP0_9NOCA</name>
<evidence type="ECO:0000313" key="6">
    <source>
        <dbReference type="EMBL" id="RJO75158.1"/>
    </source>
</evidence>
<dbReference type="GO" id="GO:0003700">
    <property type="term" value="F:DNA-binding transcription factor activity"/>
    <property type="evidence" value="ECO:0007669"/>
    <property type="project" value="TreeGrafter"/>
</dbReference>
<evidence type="ECO:0000256" key="3">
    <source>
        <dbReference type="ARBA" id="ARBA00023163"/>
    </source>
</evidence>
<evidence type="ECO:0000313" key="7">
    <source>
        <dbReference type="Proteomes" id="UP000266677"/>
    </source>
</evidence>